<keyword evidence="2" id="KW-0808">Transferase</keyword>
<sequence>MSSAKSCRIYEGNAVRQVTGDSIRPGGFHLTDRAMEHCVLSPGARVLDVGCGTGATVEYLRSKYQLQAVGVDPSELLLEKGRQRSSNLPLLQAVGENLPFGPAEMDGIFAECSLSVMDHPQIVLQECCRVLRNDGYLIVTDIYAKNSAATADLRTLPLVSCITGALGREELEEMLALAGFKIVIWEDHSELLKELVVKLILTHGSMSNFWQQADSETFDGNRIQETIKKAKPGYYLLIAQREGR</sequence>
<dbReference type="Gene3D" id="3.40.50.150">
    <property type="entry name" value="Vaccinia Virus protein VP39"/>
    <property type="match status" value="1"/>
</dbReference>
<dbReference type="PANTHER" id="PTHR43591:SF110">
    <property type="entry name" value="RHODANESE DOMAIN-CONTAINING PROTEIN"/>
    <property type="match status" value="1"/>
</dbReference>
<dbReference type="OrthoDB" id="9772751at2"/>
<dbReference type="CDD" id="cd02440">
    <property type="entry name" value="AdoMet_MTases"/>
    <property type="match status" value="1"/>
</dbReference>
<keyword evidence="3" id="KW-1185">Reference proteome</keyword>
<protein>
    <submittedName>
        <fullName evidence="2">Ubiquinone/menaquinone biosynthesis C-methylase UbiE</fullName>
    </submittedName>
</protein>
<keyword evidence="2" id="KW-0830">Ubiquinone</keyword>
<accession>A0A1M6S0S7</accession>
<organism evidence="2 3">
    <name type="scientific">Desulforamulus aeronauticus DSM 10349</name>
    <dbReference type="NCBI Taxonomy" id="1121421"/>
    <lineage>
        <taxon>Bacteria</taxon>
        <taxon>Bacillati</taxon>
        <taxon>Bacillota</taxon>
        <taxon>Clostridia</taxon>
        <taxon>Eubacteriales</taxon>
        <taxon>Peptococcaceae</taxon>
        <taxon>Desulforamulus</taxon>
    </lineage>
</organism>
<dbReference type="InterPro" id="IPR029063">
    <property type="entry name" value="SAM-dependent_MTases_sf"/>
</dbReference>
<dbReference type="InterPro" id="IPR013216">
    <property type="entry name" value="Methyltransf_11"/>
</dbReference>
<dbReference type="STRING" id="1121421.SAMN02745123_01665"/>
<dbReference type="PANTHER" id="PTHR43591">
    <property type="entry name" value="METHYLTRANSFERASE"/>
    <property type="match status" value="1"/>
</dbReference>
<dbReference type="AlphaFoldDB" id="A0A1M6S0S7"/>
<keyword evidence="2" id="KW-0489">Methyltransferase</keyword>
<evidence type="ECO:0000313" key="2">
    <source>
        <dbReference type="EMBL" id="SHK38336.1"/>
    </source>
</evidence>
<dbReference type="SUPFAM" id="SSF53335">
    <property type="entry name" value="S-adenosyl-L-methionine-dependent methyltransferases"/>
    <property type="match status" value="1"/>
</dbReference>
<dbReference type="NCBIfam" id="NF045667">
    <property type="entry name" value="MTase_DVU1556"/>
    <property type="match status" value="1"/>
</dbReference>
<dbReference type="GO" id="GO:0008757">
    <property type="term" value="F:S-adenosylmethionine-dependent methyltransferase activity"/>
    <property type="evidence" value="ECO:0007669"/>
    <property type="project" value="InterPro"/>
</dbReference>
<evidence type="ECO:0000313" key="3">
    <source>
        <dbReference type="Proteomes" id="UP000183997"/>
    </source>
</evidence>
<proteinExistence type="predicted"/>
<dbReference type="Proteomes" id="UP000183997">
    <property type="component" value="Unassembled WGS sequence"/>
</dbReference>
<dbReference type="GO" id="GO:0032259">
    <property type="term" value="P:methylation"/>
    <property type="evidence" value="ECO:0007669"/>
    <property type="project" value="UniProtKB-KW"/>
</dbReference>
<feature type="domain" description="Methyltransferase type 11" evidence="1">
    <location>
        <begin position="47"/>
        <end position="139"/>
    </location>
</feature>
<name>A0A1M6S0S7_9FIRM</name>
<dbReference type="Pfam" id="PF08241">
    <property type="entry name" value="Methyltransf_11"/>
    <property type="match status" value="1"/>
</dbReference>
<reference evidence="3" key="1">
    <citation type="submission" date="2016-11" db="EMBL/GenBank/DDBJ databases">
        <authorList>
            <person name="Varghese N."/>
            <person name="Submissions S."/>
        </authorList>
    </citation>
    <scope>NUCLEOTIDE SEQUENCE [LARGE SCALE GENOMIC DNA]</scope>
    <source>
        <strain evidence="3">DSM 10349</strain>
    </source>
</reference>
<evidence type="ECO:0000259" key="1">
    <source>
        <dbReference type="Pfam" id="PF08241"/>
    </source>
</evidence>
<dbReference type="EMBL" id="FRAR01000012">
    <property type="protein sequence ID" value="SHK38336.1"/>
    <property type="molecule type" value="Genomic_DNA"/>
</dbReference>
<gene>
    <name evidence="2" type="ORF">SAMN02745123_01665</name>
</gene>
<dbReference type="RefSeq" id="WP_072912977.1">
    <property type="nucleotide sequence ID" value="NZ_FRAR01000012.1"/>
</dbReference>